<feature type="transmembrane region" description="Helical" evidence="7">
    <location>
        <begin position="199"/>
        <end position="220"/>
    </location>
</feature>
<evidence type="ECO:0000313" key="9">
    <source>
        <dbReference type="EMBL" id="QNN74920.1"/>
    </source>
</evidence>
<feature type="transmembrane region" description="Helical" evidence="7">
    <location>
        <begin position="232"/>
        <end position="249"/>
    </location>
</feature>
<sequence length="331" mass="39309">MARIQWIDYAKGVTIFFVFFVHVIEGIYKTQLYPEYYGFLTTIMGIVFTFVMPIFFALSGYLYHQAANWGDWRRRIKNKAIGLLVPYIIFSIIFVGLQHINQGRVHTLYAWQSLLGIFWQPIGYLWFLLVLFYIFVLVSLLDMLKVRAGWQISLYLIGLCLSMTIAMPLVIQLVLMWTLPFYIGRLCYQYPDLYTSHTIFRWALLGLMIWLIAQVLLVATWYNTNMFHGFDFGSKLLSIIVGFHLFAKHHSNYMYSNFSKYGVWSMIIYLVHAPSASIIRTILLKFGVNNFWLVLGLTLVFTWCFSVWIARQTEKYTWLNYIFYPNRWRLW</sequence>
<evidence type="ECO:0000256" key="6">
    <source>
        <dbReference type="ARBA" id="ARBA00023136"/>
    </source>
</evidence>
<dbReference type="RefSeq" id="WP_187528755.1">
    <property type="nucleotide sequence ID" value="NZ_CP060724.1"/>
</dbReference>
<dbReference type="Pfam" id="PF01757">
    <property type="entry name" value="Acyl_transf_3"/>
    <property type="match status" value="1"/>
</dbReference>
<feature type="domain" description="Acyltransferase 3" evidence="8">
    <location>
        <begin position="5"/>
        <end position="310"/>
    </location>
</feature>
<comment type="similarity">
    <text evidence="2">Belongs to the acyltransferase 3 family.</text>
</comment>
<protein>
    <submittedName>
        <fullName evidence="9">Acyltransferase</fullName>
    </submittedName>
</protein>
<dbReference type="GO" id="GO:0016413">
    <property type="term" value="F:O-acetyltransferase activity"/>
    <property type="evidence" value="ECO:0007669"/>
    <property type="project" value="TreeGrafter"/>
</dbReference>
<feature type="transmembrane region" description="Helical" evidence="7">
    <location>
        <begin position="80"/>
        <end position="97"/>
    </location>
</feature>
<dbReference type="AlphaFoldDB" id="A0A7G9T495"/>
<keyword evidence="4 7" id="KW-0812">Transmembrane</keyword>
<dbReference type="PANTHER" id="PTHR40074">
    <property type="entry name" value="O-ACETYLTRANSFERASE WECH"/>
    <property type="match status" value="1"/>
</dbReference>
<evidence type="ECO:0000256" key="7">
    <source>
        <dbReference type="SAM" id="Phobius"/>
    </source>
</evidence>
<proteinExistence type="inferred from homology"/>
<dbReference type="GO" id="GO:0009246">
    <property type="term" value="P:enterobacterial common antigen biosynthetic process"/>
    <property type="evidence" value="ECO:0007669"/>
    <property type="project" value="TreeGrafter"/>
</dbReference>
<keyword evidence="9" id="KW-0808">Transferase</keyword>
<feature type="transmembrane region" description="Helical" evidence="7">
    <location>
        <begin position="261"/>
        <end position="279"/>
    </location>
</feature>
<dbReference type="GO" id="GO:0005886">
    <property type="term" value="C:plasma membrane"/>
    <property type="evidence" value="ECO:0007669"/>
    <property type="project" value="UniProtKB-SubCell"/>
</dbReference>
<keyword evidence="10" id="KW-1185">Reference proteome</keyword>
<name>A0A7G9T495_9LACO</name>
<feature type="transmembrane region" description="Helical" evidence="7">
    <location>
        <begin position="12"/>
        <end position="30"/>
    </location>
</feature>
<accession>A0A7G9T495</accession>
<dbReference type="KEGG" id="wdi:H9L19_05885"/>
<organism evidence="9 10">
    <name type="scientific">Weissella diestrammenae</name>
    <dbReference type="NCBI Taxonomy" id="1162633"/>
    <lineage>
        <taxon>Bacteria</taxon>
        <taxon>Bacillati</taxon>
        <taxon>Bacillota</taxon>
        <taxon>Bacilli</taxon>
        <taxon>Lactobacillales</taxon>
        <taxon>Lactobacillaceae</taxon>
        <taxon>Weissella</taxon>
    </lineage>
</organism>
<keyword evidence="3" id="KW-1003">Cell membrane</keyword>
<feature type="transmembrane region" description="Helical" evidence="7">
    <location>
        <begin position="36"/>
        <end position="59"/>
    </location>
</feature>
<keyword evidence="5 7" id="KW-1133">Transmembrane helix</keyword>
<reference evidence="9 10" key="1">
    <citation type="submission" date="2020-08" db="EMBL/GenBank/DDBJ databases">
        <title>Genome sequence of Weissella diestrammenae KACC 16890T.</title>
        <authorList>
            <person name="Hyun D.-W."/>
            <person name="Bae J.-W."/>
        </authorList>
    </citation>
    <scope>NUCLEOTIDE SEQUENCE [LARGE SCALE GENOMIC DNA]</scope>
    <source>
        <strain evidence="9 10">KACC 16890</strain>
    </source>
</reference>
<evidence type="ECO:0000256" key="5">
    <source>
        <dbReference type="ARBA" id="ARBA00022989"/>
    </source>
</evidence>
<dbReference type="EMBL" id="CP060724">
    <property type="protein sequence ID" value="QNN74920.1"/>
    <property type="molecule type" value="Genomic_DNA"/>
</dbReference>
<feature type="transmembrane region" description="Helical" evidence="7">
    <location>
        <begin position="291"/>
        <end position="310"/>
    </location>
</feature>
<evidence type="ECO:0000256" key="2">
    <source>
        <dbReference type="ARBA" id="ARBA00007400"/>
    </source>
</evidence>
<dbReference type="Proteomes" id="UP000515800">
    <property type="component" value="Chromosome"/>
</dbReference>
<evidence type="ECO:0000259" key="8">
    <source>
        <dbReference type="Pfam" id="PF01757"/>
    </source>
</evidence>
<keyword evidence="9" id="KW-0012">Acyltransferase</keyword>
<feature type="transmembrane region" description="Helical" evidence="7">
    <location>
        <begin position="117"/>
        <end position="141"/>
    </location>
</feature>
<dbReference type="InterPro" id="IPR002656">
    <property type="entry name" value="Acyl_transf_3_dom"/>
</dbReference>
<dbReference type="PANTHER" id="PTHR40074:SF2">
    <property type="entry name" value="O-ACETYLTRANSFERASE WECH"/>
    <property type="match status" value="1"/>
</dbReference>
<evidence type="ECO:0000313" key="10">
    <source>
        <dbReference type="Proteomes" id="UP000515800"/>
    </source>
</evidence>
<evidence type="ECO:0000256" key="1">
    <source>
        <dbReference type="ARBA" id="ARBA00004651"/>
    </source>
</evidence>
<evidence type="ECO:0000256" key="3">
    <source>
        <dbReference type="ARBA" id="ARBA00022475"/>
    </source>
</evidence>
<evidence type="ECO:0000256" key="4">
    <source>
        <dbReference type="ARBA" id="ARBA00022692"/>
    </source>
</evidence>
<keyword evidence="6 7" id="KW-0472">Membrane</keyword>
<feature type="transmembrane region" description="Helical" evidence="7">
    <location>
        <begin position="153"/>
        <end position="179"/>
    </location>
</feature>
<gene>
    <name evidence="9" type="ORF">H9L19_05885</name>
</gene>
<comment type="subcellular location">
    <subcellularLocation>
        <location evidence="1">Cell membrane</location>
        <topology evidence="1">Multi-pass membrane protein</topology>
    </subcellularLocation>
</comment>